<proteinExistence type="predicted"/>
<dbReference type="InterPro" id="IPR051552">
    <property type="entry name" value="HptR"/>
</dbReference>
<name>A0A5S4VQP8_9FIRM</name>
<keyword evidence="8" id="KW-0804">Transcription</keyword>
<dbReference type="InterPro" id="IPR001789">
    <property type="entry name" value="Sig_transdc_resp-reg_receiver"/>
</dbReference>
<dbReference type="GO" id="GO:0043565">
    <property type="term" value="F:sequence-specific DNA binding"/>
    <property type="evidence" value="ECO:0007669"/>
    <property type="project" value="InterPro"/>
</dbReference>
<evidence type="ECO:0000256" key="1">
    <source>
        <dbReference type="ARBA" id="ARBA00004496"/>
    </source>
</evidence>
<comment type="subcellular location">
    <subcellularLocation>
        <location evidence="1">Cytoplasm</location>
    </subcellularLocation>
</comment>
<comment type="caution">
    <text evidence="13">The sequence shown here is derived from an EMBL/GenBank/DDBJ whole genome shotgun (WGS) entry which is preliminary data.</text>
</comment>
<evidence type="ECO:0000256" key="9">
    <source>
        <dbReference type="ARBA" id="ARBA00024867"/>
    </source>
</evidence>
<dbReference type="SMART" id="SM00448">
    <property type="entry name" value="REC"/>
    <property type="match status" value="1"/>
</dbReference>
<dbReference type="PROSITE" id="PS50110">
    <property type="entry name" value="RESPONSE_REGULATORY"/>
    <property type="match status" value="1"/>
</dbReference>
<evidence type="ECO:0000256" key="4">
    <source>
        <dbReference type="ARBA" id="ARBA00022553"/>
    </source>
</evidence>
<dbReference type="InterPro" id="IPR018060">
    <property type="entry name" value="HTH_AraC"/>
</dbReference>
<sequence length="538" mass="62600">MLKVFLVEDETLIREGLRDRIPWEQYGFRFVGEAGDGEMALPLIRKTRPDVIITDIKMPFMDGLELSRIVKEEFPKTKILIVSGYDDFEYAREALTIGVDQYILKPVTRMNLRKVLEELKEKIEQEHRQEDYQAKLAGEVHEYEQFSKRRFFENIFGGGMSVTEIYDEAAKQGIDISASSYTLIFLFIQQRNENAPEADINEFVRKQEKVLSYYMKYPQYILFRWEMNCYGVLVKSDADDIRRDTYDAVENTMSECEQAGKYLDWHVVVADPVERLSLLKQCYGQIKQFSAYRFLYPDSFLLNSNTVGKYAPEREDAHIAGIDTSWTSPDIIVDFLKKGSVGEIHDFVESYLYNINEAMNSTMFCNYVILNIRFAVLSYVENSGMDMETYLEEIGRYAQNVHMQKDEVFEYFVHMLHAAISMRDALNSSQSSKKLKRALEYIDEHYMDEDISLGSVACEMKVSANYLSSAFSQSMERTFTEYITEKRMDRAKKLLLETELTSAEIATEVGYKDAHYFSFVFKKTAGISPREYRSRKGA</sequence>
<dbReference type="PROSITE" id="PS01124">
    <property type="entry name" value="HTH_ARAC_FAMILY_2"/>
    <property type="match status" value="1"/>
</dbReference>
<evidence type="ECO:0000256" key="3">
    <source>
        <dbReference type="ARBA" id="ARBA00022490"/>
    </source>
</evidence>
<dbReference type="RefSeq" id="WP_148872337.1">
    <property type="nucleotide sequence ID" value="NZ_VSTF01000006.1"/>
</dbReference>
<feature type="domain" description="HTH araC/xylS-type" evidence="11">
    <location>
        <begin position="436"/>
        <end position="535"/>
    </location>
</feature>
<dbReference type="PANTHER" id="PTHR42713:SF3">
    <property type="entry name" value="TRANSCRIPTIONAL REGULATORY PROTEIN HPTR"/>
    <property type="match status" value="1"/>
</dbReference>
<reference evidence="13 14" key="1">
    <citation type="submission" date="2019-08" db="EMBL/GenBank/DDBJ databases">
        <authorList>
            <person name="Duncan S."/>
            <person name="Walker A."/>
        </authorList>
    </citation>
    <scope>NUCLEOTIDE SEQUENCE [LARGE SCALE GENOMIC DNA]</scope>
    <source>
        <strain evidence="13 14">T3WBe13</strain>
    </source>
</reference>
<dbReference type="SUPFAM" id="SSF46689">
    <property type="entry name" value="Homeodomain-like"/>
    <property type="match status" value="1"/>
</dbReference>
<evidence type="ECO:0000256" key="2">
    <source>
        <dbReference type="ARBA" id="ARBA00018672"/>
    </source>
</evidence>
<dbReference type="Gene3D" id="1.10.10.60">
    <property type="entry name" value="Homeodomain-like"/>
    <property type="match status" value="2"/>
</dbReference>
<reference evidence="13 14" key="2">
    <citation type="submission" date="2019-09" db="EMBL/GenBank/DDBJ databases">
        <title>Strain-level analysis of Eubacterium rectale using genomes from metagenomes.</title>
        <authorList>
            <person name="Karcher N."/>
            <person name="Segata N."/>
        </authorList>
    </citation>
    <scope>NUCLEOTIDE SEQUENCE [LARGE SCALE GENOMIC DNA]</scope>
    <source>
        <strain evidence="13 14">T3WBe13</strain>
    </source>
</reference>
<dbReference type="SUPFAM" id="SSF52172">
    <property type="entry name" value="CheY-like"/>
    <property type="match status" value="1"/>
</dbReference>
<evidence type="ECO:0000259" key="12">
    <source>
        <dbReference type="PROSITE" id="PS50110"/>
    </source>
</evidence>
<evidence type="ECO:0000256" key="10">
    <source>
        <dbReference type="PROSITE-ProRule" id="PRU00169"/>
    </source>
</evidence>
<keyword evidence="5" id="KW-0902">Two-component regulatory system</keyword>
<accession>A0A5S4VQP8</accession>
<keyword evidence="3" id="KW-0963">Cytoplasm</keyword>
<organism evidence="13 14">
    <name type="scientific">Agathobacter rectalis</name>
    <dbReference type="NCBI Taxonomy" id="39491"/>
    <lineage>
        <taxon>Bacteria</taxon>
        <taxon>Bacillati</taxon>
        <taxon>Bacillota</taxon>
        <taxon>Clostridia</taxon>
        <taxon>Lachnospirales</taxon>
        <taxon>Lachnospiraceae</taxon>
        <taxon>Agathobacter</taxon>
    </lineage>
</organism>
<dbReference type="CDD" id="cd17536">
    <property type="entry name" value="REC_YesN-like"/>
    <property type="match status" value="1"/>
</dbReference>
<feature type="modified residue" description="4-aspartylphosphate" evidence="10">
    <location>
        <position position="55"/>
    </location>
</feature>
<dbReference type="InterPro" id="IPR009057">
    <property type="entry name" value="Homeodomain-like_sf"/>
</dbReference>
<evidence type="ECO:0000313" key="14">
    <source>
        <dbReference type="Proteomes" id="UP000324327"/>
    </source>
</evidence>
<dbReference type="SMART" id="SM00342">
    <property type="entry name" value="HTH_ARAC"/>
    <property type="match status" value="1"/>
</dbReference>
<dbReference type="Proteomes" id="UP000324327">
    <property type="component" value="Unassembled WGS sequence"/>
</dbReference>
<gene>
    <name evidence="13" type="ORF">FYL31_07280</name>
</gene>
<evidence type="ECO:0000256" key="7">
    <source>
        <dbReference type="ARBA" id="ARBA00023125"/>
    </source>
</evidence>
<evidence type="ECO:0000256" key="8">
    <source>
        <dbReference type="ARBA" id="ARBA00023163"/>
    </source>
</evidence>
<keyword evidence="7" id="KW-0238">DNA-binding</keyword>
<dbReference type="PRINTS" id="PR00032">
    <property type="entry name" value="HTHARAC"/>
</dbReference>
<comment type="function">
    <text evidence="9">May play the central regulatory role in sporulation. It may be an element of the effector pathway responsible for the activation of sporulation genes in response to nutritional stress. Spo0A may act in concert with spo0H (a sigma factor) to control the expression of some genes that are critical to the sporulation process.</text>
</comment>
<dbReference type="GO" id="GO:0003700">
    <property type="term" value="F:DNA-binding transcription factor activity"/>
    <property type="evidence" value="ECO:0007669"/>
    <property type="project" value="InterPro"/>
</dbReference>
<evidence type="ECO:0000313" key="13">
    <source>
        <dbReference type="EMBL" id="TYL59917.1"/>
    </source>
</evidence>
<keyword evidence="6" id="KW-0805">Transcription regulation</keyword>
<dbReference type="InterPro" id="IPR020449">
    <property type="entry name" value="Tscrpt_reg_AraC-type_HTH"/>
</dbReference>
<evidence type="ECO:0000256" key="5">
    <source>
        <dbReference type="ARBA" id="ARBA00023012"/>
    </source>
</evidence>
<dbReference type="GO" id="GO:0000160">
    <property type="term" value="P:phosphorelay signal transduction system"/>
    <property type="evidence" value="ECO:0007669"/>
    <property type="project" value="UniProtKB-KW"/>
</dbReference>
<dbReference type="Pfam" id="PF12833">
    <property type="entry name" value="HTH_18"/>
    <property type="match status" value="1"/>
</dbReference>
<feature type="domain" description="Response regulatory" evidence="12">
    <location>
        <begin position="3"/>
        <end position="120"/>
    </location>
</feature>
<dbReference type="Pfam" id="PF00072">
    <property type="entry name" value="Response_reg"/>
    <property type="match status" value="1"/>
</dbReference>
<dbReference type="Gene3D" id="3.40.50.2300">
    <property type="match status" value="1"/>
</dbReference>
<dbReference type="EMBL" id="VSTF01000006">
    <property type="protein sequence ID" value="TYL59917.1"/>
    <property type="molecule type" value="Genomic_DNA"/>
</dbReference>
<protein>
    <recommendedName>
        <fullName evidence="2">Stage 0 sporulation protein A homolog</fullName>
    </recommendedName>
</protein>
<dbReference type="AlphaFoldDB" id="A0A5S4VQP8"/>
<evidence type="ECO:0000256" key="6">
    <source>
        <dbReference type="ARBA" id="ARBA00023015"/>
    </source>
</evidence>
<dbReference type="InterPro" id="IPR011006">
    <property type="entry name" value="CheY-like_superfamily"/>
</dbReference>
<dbReference type="GO" id="GO:0005737">
    <property type="term" value="C:cytoplasm"/>
    <property type="evidence" value="ECO:0007669"/>
    <property type="project" value="UniProtKB-SubCell"/>
</dbReference>
<evidence type="ECO:0000259" key="11">
    <source>
        <dbReference type="PROSITE" id="PS01124"/>
    </source>
</evidence>
<keyword evidence="4 10" id="KW-0597">Phosphoprotein</keyword>
<dbReference type="PANTHER" id="PTHR42713">
    <property type="entry name" value="HISTIDINE KINASE-RELATED"/>
    <property type="match status" value="1"/>
</dbReference>